<name>A0A6C0JPP6_9ZZZZ</name>
<dbReference type="AlphaFoldDB" id="A0A6C0JPP6"/>
<proteinExistence type="predicted"/>
<accession>A0A6C0JPP6</accession>
<protein>
    <submittedName>
        <fullName evidence="1">Uncharacterized protein</fullName>
    </submittedName>
</protein>
<reference evidence="1" key="1">
    <citation type="journal article" date="2020" name="Nature">
        <title>Giant virus diversity and host interactions through global metagenomics.</title>
        <authorList>
            <person name="Schulz F."/>
            <person name="Roux S."/>
            <person name="Paez-Espino D."/>
            <person name="Jungbluth S."/>
            <person name="Walsh D.A."/>
            <person name="Denef V.J."/>
            <person name="McMahon K.D."/>
            <person name="Konstantinidis K.T."/>
            <person name="Eloe-Fadrosh E.A."/>
            <person name="Kyrpides N.C."/>
            <person name="Woyke T."/>
        </authorList>
    </citation>
    <scope>NUCLEOTIDE SEQUENCE</scope>
    <source>
        <strain evidence="1">GVMAG-S-1041349-163</strain>
    </source>
</reference>
<dbReference type="EMBL" id="MN740686">
    <property type="protein sequence ID" value="QHU07712.1"/>
    <property type="molecule type" value="Genomic_DNA"/>
</dbReference>
<sequence>MENRNDIVFIENFELTTVTVLQFGSKHPKPNDPGILYIYRLYKILRDLCYC</sequence>
<evidence type="ECO:0000313" key="1">
    <source>
        <dbReference type="EMBL" id="QHU07712.1"/>
    </source>
</evidence>
<organism evidence="1">
    <name type="scientific">viral metagenome</name>
    <dbReference type="NCBI Taxonomy" id="1070528"/>
    <lineage>
        <taxon>unclassified sequences</taxon>
        <taxon>metagenomes</taxon>
        <taxon>organismal metagenomes</taxon>
    </lineage>
</organism>